<evidence type="ECO:0000313" key="3">
    <source>
        <dbReference type="Proteomes" id="UP000469427"/>
    </source>
</evidence>
<keyword evidence="2" id="KW-0808">Transferase</keyword>
<dbReference type="PANTHER" id="PTHR45947:SF3">
    <property type="entry name" value="SULFOQUINOVOSYL TRANSFERASE SQD2"/>
    <property type="match status" value="1"/>
</dbReference>
<evidence type="ECO:0000259" key="1">
    <source>
        <dbReference type="Pfam" id="PF00534"/>
    </source>
</evidence>
<comment type="caution">
    <text evidence="2">The sequence shown here is derived from an EMBL/GenBank/DDBJ whole genome shotgun (WGS) entry which is preliminary data.</text>
</comment>
<dbReference type="PANTHER" id="PTHR45947">
    <property type="entry name" value="SULFOQUINOVOSYL TRANSFERASE SQD2"/>
    <property type="match status" value="1"/>
</dbReference>
<sequence>MKIGIITSPFGPLPPNALGAVERLWYYVGICMSAKGHEVIFYSKKDSCYNLNGSIQIIKIRGYKRTKSVYGDILKDFVFTLKSLFKLSSCDILVQNTFWAPILSPLVGWKYKKTVYNVARMPKGQFHFYKAVNQFSCVSNAVKEALEKEIGSNPKIVIVCNPLNLKYFKYSRKRIDSDSVIITYHGRIHKEKGLDLLCCAAQNLSQDNKIHLILIGPYETGKGGSGIEYVNILKRLCPDVEISFPGGISDPQALNEELSKCDIYCYPSIADQGETFGVSPLEAMGAGRPVIVSGLACFTDFIEDGKNGLVFNHHADNAVEQLTEQIKKLIDNPKLRYELGEAAYRRAQEFSVESITEQYIRNFEILLADNHG</sequence>
<dbReference type="AlphaFoldDB" id="A0A6I0ZRE1"/>
<protein>
    <submittedName>
        <fullName evidence="2">Glycosyltransferase family 4 protein</fullName>
    </submittedName>
</protein>
<evidence type="ECO:0000313" key="2">
    <source>
        <dbReference type="EMBL" id="KAB6523093.1"/>
    </source>
</evidence>
<dbReference type="Gene3D" id="3.40.50.2000">
    <property type="entry name" value="Glycogen Phosphorylase B"/>
    <property type="match status" value="2"/>
</dbReference>
<dbReference type="EMBL" id="WDBI01000041">
    <property type="protein sequence ID" value="KAB6523093.1"/>
    <property type="molecule type" value="Genomic_DNA"/>
</dbReference>
<name>A0A6I0ZRE1_PHOVU</name>
<feature type="domain" description="Glycosyl transferase family 1" evidence="1">
    <location>
        <begin position="173"/>
        <end position="345"/>
    </location>
</feature>
<accession>A0A6I0ZRE1</accession>
<dbReference type="InterPro" id="IPR001296">
    <property type="entry name" value="Glyco_trans_1"/>
</dbReference>
<dbReference type="InterPro" id="IPR050194">
    <property type="entry name" value="Glycosyltransferase_grp1"/>
</dbReference>
<proteinExistence type="predicted"/>
<dbReference type="RefSeq" id="WP_087339194.1">
    <property type="nucleotide sequence ID" value="NZ_JAQDMD010000042.1"/>
</dbReference>
<organism evidence="2 3">
    <name type="scientific">Phocaeicola vulgatus</name>
    <name type="common">Bacteroides vulgatus</name>
    <dbReference type="NCBI Taxonomy" id="821"/>
    <lineage>
        <taxon>Bacteria</taxon>
        <taxon>Pseudomonadati</taxon>
        <taxon>Bacteroidota</taxon>
        <taxon>Bacteroidia</taxon>
        <taxon>Bacteroidales</taxon>
        <taxon>Bacteroidaceae</taxon>
        <taxon>Phocaeicola</taxon>
    </lineage>
</organism>
<dbReference type="Proteomes" id="UP000469427">
    <property type="component" value="Unassembled WGS sequence"/>
</dbReference>
<dbReference type="Pfam" id="PF00534">
    <property type="entry name" value="Glycos_transf_1"/>
    <property type="match status" value="1"/>
</dbReference>
<dbReference type="SUPFAM" id="SSF53756">
    <property type="entry name" value="UDP-Glycosyltransferase/glycogen phosphorylase"/>
    <property type="match status" value="1"/>
</dbReference>
<dbReference type="GO" id="GO:0016757">
    <property type="term" value="F:glycosyltransferase activity"/>
    <property type="evidence" value="ECO:0007669"/>
    <property type="project" value="InterPro"/>
</dbReference>
<reference evidence="2 3" key="1">
    <citation type="journal article" date="2019" name="Nat. Med.">
        <title>A library of human gut bacterial isolates paired with longitudinal multiomics data enables mechanistic microbiome research.</title>
        <authorList>
            <person name="Poyet M."/>
            <person name="Groussin M."/>
            <person name="Gibbons S.M."/>
            <person name="Avila-Pacheco J."/>
            <person name="Jiang X."/>
            <person name="Kearney S.M."/>
            <person name="Perrotta A.R."/>
            <person name="Berdy B."/>
            <person name="Zhao S."/>
            <person name="Lieberman T.D."/>
            <person name="Swanson P.K."/>
            <person name="Smith M."/>
            <person name="Roesemann S."/>
            <person name="Alexander J.E."/>
            <person name="Rich S.A."/>
            <person name="Livny J."/>
            <person name="Vlamakis H."/>
            <person name="Clish C."/>
            <person name="Bullock K."/>
            <person name="Deik A."/>
            <person name="Scott J."/>
            <person name="Pierce K.A."/>
            <person name="Xavier R.J."/>
            <person name="Alm E.J."/>
        </authorList>
    </citation>
    <scope>NUCLEOTIDE SEQUENCE [LARGE SCALE GENOMIC DNA]</scope>
    <source>
        <strain evidence="2 3">BIOML-A122</strain>
    </source>
</reference>
<dbReference type="CDD" id="cd03801">
    <property type="entry name" value="GT4_PimA-like"/>
    <property type="match status" value="1"/>
</dbReference>
<gene>
    <name evidence="2" type="ORF">GAY98_19720</name>
</gene>